<organism evidence="3 4">
    <name type="scientific">Cystoisospora suis</name>
    <dbReference type="NCBI Taxonomy" id="483139"/>
    <lineage>
        <taxon>Eukaryota</taxon>
        <taxon>Sar</taxon>
        <taxon>Alveolata</taxon>
        <taxon>Apicomplexa</taxon>
        <taxon>Conoidasida</taxon>
        <taxon>Coccidia</taxon>
        <taxon>Eucoccidiorida</taxon>
        <taxon>Eimeriorina</taxon>
        <taxon>Sarcocystidae</taxon>
        <taxon>Cystoisospora</taxon>
    </lineage>
</organism>
<evidence type="ECO:0000313" key="3">
    <source>
        <dbReference type="EMBL" id="PHJ19153.1"/>
    </source>
</evidence>
<accession>A0A2C6KSE1</accession>
<feature type="compositionally biased region" description="Low complexity" evidence="1">
    <location>
        <begin position="132"/>
        <end position="153"/>
    </location>
</feature>
<dbReference type="EMBL" id="MIGC01003614">
    <property type="protein sequence ID" value="PHJ19153.1"/>
    <property type="molecule type" value="Genomic_DNA"/>
</dbReference>
<comment type="caution">
    <text evidence="3">The sequence shown here is derived from an EMBL/GenBank/DDBJ whole genome shotgun (WGS) entry which is preliminary data.</text>
</comment>
<feature type="chain" id="PRO_5012609457" evidence="2">
    <location>
        <begin position="18"/>
        <end position="159"/>
    </location>
</feature>
<dbReference type="GeneID" id="94430381"/>
<evidence type="ECO:0000256" key="1">
    <source>
        <dbReference type="SAM" id="MobiDB-lite"/>
    </source>
</evidence>
<keyword evidence="2" id="KW-0732">Signal</keyword>
<dbReference type="RefSeq" id="XP_067920855.1">
    <property type="nucleotide sequence ID" value="XM_068067170.1"/>
</dbReference>
<dbReference type="AlphaFoldDB" id="A0A2C6KSE1"/>
<dbReference type="Proteomes" id="UP000221165">
    <property type="component" value="Unassembled WGS sequence"/>
</dbReference>
<dbReference type="VEuPathDB" id="ToxoDB:CSUI_007020"/>
<feature type="region of interest" description="Disordered" evidence="1">
    <location>
        <begin position="121"/>
        <end position="159"/>
    </location>
</feature>
<proteinExistence type="predicted"/>
<name>A0A2C6KSE1_9APIC</name>
<evidence type="ECO:0000256" key="2">
    <source>
        <dbReference type="SAM" id="SignalP"/>
    </source>
</evidence>
<evidence type="ECO:0000313" key="4">
    <source>
        <dbReference type="Proteomes" id="UP000221165"/>
    </source>
</evidence>
<feature type="non-terminal residue" evidence="3">
    <location>
        <position position="159"/>
    </location>
</feature>
<gene>
    <name evidence="3" type="ORF">CSUI_007020</name>
</gene>
<protein>
    <submittedName>
        <fullName evidence="3">Uncharacterized protein</fullName>
    </submittedName>
</protein>
<sequence length="159" mass="17892">MLLTCSLHAFLLDFVSQSLEKQAEYHLQRKARMQERRRRCMIPYSITGRRHNNDVEEGESSCVASALSSDRLIKGRHAVIPSELGCNPPTSRLQPHDEDHQMILETEEDERNGEKYKAHLHSKKNTVMGSDSSPNSLSMEWSSPSSASSSGDSRSSHLP</sequence>
<feature type="signal peptide" evidence="2">
    <location>
        <begin position="1"/>
        <end position="17"/>
    </location>
</feature>
<reference evidence="3 4" key="1">
    <citation type="journal article" date="2017" name="Int. J. Parasitol.">
        <title>The genome of the protozoan parasite Cystoisospora suis and a reverse vaccinology approach to identify vaccine candidates.</title>
        <authorList>
            <person name="Palmieri N."/>
            <person name="Shrestha A."/>
            <person name="Ruttkowski B."/>
            <person name="Beck T."/>
            <person name="Vogl C."/>
            <person name="Tomley F."/>
            <person name="Blake D.P."/>
            <person name="Joachim A."/>
        </authorList>
    </citation>
    <scope>NUCLEOTIDE SEQUENCE [LARGE SCALE GENOMIC DNA]</scope>
    <source>
        <strain evidence="3 4">Wien I</strain>
    </source>
</reference>
<keyword evidence="4" id="KW-1185">Reference proteome</keyword>